<dbReference type="Gene3D" id="2.30.30.40">
    <property type="entry name" value="SH3 Domains"/>
    <property type="match status" value="1"/>
</dbReference>
<reference evidence="2 3" key="1">
    <citation type="submission" date="2024-09" db="EMBL/GenBank/DDBJ databases">
        <authorList>
            <person name="Sun Q."/>
            <person name="Mori K."/>
        </authorList>
    </citation>
    <scope>NUCLEOTIDE SEQUENCE [LARGE SCALE GENOMIC DNA]</scope>
    <source>
        <strain evidence="2 3">CICC 11035S</strain>
    </source>
</reference>
<protein>
    <submittedName>
        <fullName evidence="2">SH3 domain-containing protein</fullName>
    </submittedName>
</protein>
<dbReference type="Pfam" id="PF06347">
    <property type="entry name" value="SH3_4"/>
    <property type="match status" value="2"/>
</dbReference>
<feature type="signal peptide" evidence="1">
    <location>
        <begin position="1"/>
        <end position="29"/>
    </location>
</feature>
<accession>A0ABV6S3G7</accession>
<keyword evidence="1" id="KW-0732">Signal</keyword>
<dbReference type="Proteomes" id="UP001589858">
    <property type="component" value="Unassembled WGS sequence"/>
</dbReference>
<keyword evidence="3" id="KW-1185">Reference proteome</keyword>
<proteinExistence type="predicted"/>
<dbReference type="InterPro" id="IPR010466">
    <property type="entry name" value="DUF1058"/>
</dbReference>
<dbReference type="RefSeq" id="WP_267220145.1">
    <property type="nucleotide sequence ID" value="NZ_JAPCWC010000006.1"/>
</dbReference>
<comment type="caution">
    <text evidence="2">The sequence shown here is derived from an EMBL/GenBank/DDBJ whole genome shotgun (WGS) entry which is preliminary data.</text>
</comment>
<name>A0ABV6S3G7_9SPHN</name>
<evidence type="ECO:0000313" key="2">
    <source>
        <dbReference type="EMBL" id="MFC0683774.1"/>
    </source>
</evidence>
<gene>
    <name evidence="2" type="ORF">ACFFF8_04130</name>
</gene>
<sequence>MTIPTPFRAHKGARAFAAAVLAGALAAFAAAPAGAEDDKVPYWASIDADLANLRVGPGESYRIDWVYRRPHLPVKVIRREGPWRFVEDPDGTQGWMRDLLLSRQRAAMVRSKAPVEMHAEPSRTSPMLWRIESGVVGVLGDCKNGWCPFDVAGHKGFVEQDELWGTGAP</sequence>
<feature type="chain" id="PRO_5045808927" evidence="1">
    <location>
        <begin position="30"/>
        <end position="169"/>
    </location>
</feature>
<evidence type="ECO:0000256" key="1">
    <source>
        <dbReference type="SAM" id="SignalP"/>
    </source>
</evidence>
<organism evidence="2 3">
    <name type="scientific">Novosphingobium clariflavum</name>
    <dbReference type="NCBI Taxonomy" id="2029884"/>
    <lineage>
        <taxon>Bacteria</taxon>
        <taxon>Pseudomonadati</taxon>
        <taxon>Pseudomonadota</taxon>
        <taxon>Alphaproteobacteria</taxon>
        <taxon>Sphingomonadales</taxon>
        <taxon>Sphingomonadaceae</taxon>
        <taxon>Novosphingobium</taxon>
    </lineage>
</organism>
<evidence type="ECO:0000313" key="3">
    <source>
        <dbReference type="Proteomes" id="UP001589858"/>
    </source>
</evidence>
<dbReference type="EMBL" id="JBHLTM010000016">
    <property type="protein sequence ID" value="MFC0683774.1"/>
    <property type="molecule type" value="Genomic_DNA"/>
</dbReference>